<dbReference type="SUPFAM" id="SSF49842">
    <property type="entry name" value="TNF-like"/>
    <property type="match status" value="1"/>
</dbReference>
<evidence type="ECO:0000313" key="7">
    <source>
        <dbReference type="Proteomes" id="UP001634394"/>
    </source>
</evidence>
<feature type="domain" description="C1q" evidence="5">
    <location>
        <begin position="77"/>
        <end position="212"/>
    </location>
</feature>
<dbReference type="InterPro" id="IPR050822">
    <property type="entry name" value="Cerebellin_Synaptic_Org"/>
</dbReference>
<dbReference type="AlphaFoldDB" id="A0ABD3UUR8"/>
<accession>A0ABD3UUR8</accession>
<comment type="subcellular location">
    <subcellularLocation>
        <location evidence="1">Secreted</location>
    </subcellularLocation>
</comment>
<evidence type="ECO:0000256" key="4">
    <source>
        <dbReference type="SAM" id="SignalP"/>
    </source>
</evidence>
<evidence type="ECO:0000313" key="6">
    <source>
        <dbReference type="EMBL" id="KAL3852118.1"/>
    </source>
</evidence>
<evidence type="ECO:0000259" key="5">
    <source>
        <dbReference type="PROSITE" id="PS50871"/>
    </source>
</evidence>
<name>A0ABD3UUR8_SINWO</name>
<evidence type="ECO:0000256" key="2">
    <source>
        <dbReference type="ARBA" id="ARBA00022525"/>
    </source>
</evidence>
<dbReference type="InterPro" id="IPR008983">
    <property type="entry name" value="Tumour_necrosis_fac-like_dom"/>
</dbReference>
<comment type="caution">
    <text evidence="6">The sequence shown here is derived from an EMBL/GenBank/DDBJ whole genome shotgun (WGS) entry which is preliminary data.</text>
</comment>
<dbReference type="Proteomes" id="UP001634394">
    <property type="component" value="Unassembled WGS sequence"/>
</dbReference>
<dbReference type="PANTHER" id="PTHR22923:SF116">
    <property type="entry name" value="C1Q DOMAIN-CONTAINING PROTEIN"/>
    <property type="match status" value="1"/>
</dbReference>
<feature type="signal peptide" evidence="4">
    <location>
        <begin position="1"/>
        <end position="17"/>
    </location>
</feature>
<dbReference type="Gene3D" id="2.60.120.40">
    <property type="match status" value="1"/>
</dbReference>
<protein>
    <recommendedName>
        <fullName evidence="5">C1q domain-containing protein</fullName>
    </recommendedName>
</protein>
<organism evidence="6 7">
    <name type="scientific">Sinanodonta woodiana</name>
    <name type="common">Chinese pond mussel</name>
    <name type="synonym">Anodonta woodiana</name>
    <dbReference type="NCBI Taxonomy" id="1069815"/>
    <lineage>
        <taxon>Eukaryota</taxon>
        <taxon>Metazoa</taxon>
        <taxon>Spiralia</taxon>
        <taxon>Lophotrochozoa</taxon>
        <taxon>Mollusca</taxon>
        <taxon>Bivalvia</taxon>
        <taxon>Autobranchia</taxon>
        <taxon>Heteroconchia</taxon>
        <taxon>Palaeoheterodonta</taxon>
        <taxon>Unionida</taxon>
        <taxon>Unionoidea</taxon>
        <taxon>Unionidae</taxon>
        <taxon>Unioninae</taxon>
        <taxon>Sinanodonta</taxon>
    </lineage>
</organism>
<proteinExistence type="predicted"/>
<dbReference type="GO" id="GO:0005576">
    <property type="term" value="C:extracellular region"/>
    <property type="evidence" value="ECO:0007669"/>
    <property type="project" value="UniProtKB-SubCell"/>
</dbReference>
<gene>
    <name evidence="6" type="ORF">ACJMK2_015801</name>
</gene>
<dbReference type="PROSITE" id="PS50871">
    <property type="entry name" value="C1Q"/>
    <property type="match status" value="1"/>
</dbReference>
<sequence length="212" mass="23488">MYGLYCLFVLYYLRVGAVVTPTLPSSQEQQAYAAILKALADVKQSRVNLAAQVIRSRGEFDTIKGQLIYFEDSCICGRNNTIAFNSFLSKNTSSFGIQQPIYFDNITLNIGNGYDTRHGLFRAPRNGTYTFSTSVTTPASSQIAVEIVKNGEQLVQLRTINDYTWSMATNVVNVNLIKGDDVWVRHSAIGDANVLQIDDGLYTSFSGFLVHA</sequence>
<evidence type="ECO:0000256" key="3">
    <source>
        <dbReference type="ARBA" id="ARBA00022729"/>
    </source>
</evidence>
<dbReference type="EMBL" id="JBJQND010000015">
    <property type="protein sequence ID" value="KAL3852118.1"/>
    <property type="molecule type" value="Genomic_DNA"/>
</dbReference>
<dbReference type="InterPro" id="IPR001073">
    <property type="entry name" value="C1q_dom"/>
</dbReference>
<feature type="chain" id="PRO_5044864772" description="C1q domain-containing protein" evidence="4">
    <location>
        <begin position="18"/>
        <end position="212"/>
    </location>
</feature>
<dbReference type="PANTHER" id="PTHR22923">
    <property type="entry name" value="CEREBELLIN-RELATED"/>
    <property type="match status" value="1"/>
</dbReference>
<dbReference type="PRINTS" id="PR00007">
    <property type="entry name" value="COMPLEMNTC1Q"/>
</dbReference>
<keyword evidence="7" id="KW-1185">Reference proteome</keyword>
<keyword evidence="3 4" id="KW-0732">Signal</keyword>
<keyword evidence="2" id="KW-0964">Secreted</keyword>
<reference evidence="6 7" key="1">
    <citation type="submission" date="2024-11" db="EMBL/GenBank/DDBJ databases">
        <title>Chromosome-level genome assembly of the freshwater bivalve Anodonta woodiana.</title>
        <authorList>
            <person name="Chen X."/>
        </authorList>
    </citation>
    <scope>NUCLEOTIDE SEQUENCE [LARGE SCALE GENOMIC DNA]</scope>
    <source>
        <strain evidence="6">MN2024</strain>
        <tissue evidence="6">Gills</tissue>
    </source>
</reference>
<dbReference type="SMART" id="SM00110">
    <property type="entry name" value="C1Q"/>
    <property type="match status" value="1"/>
</dbReference>
<dbReference type="Pfam" id="PF00386">
    <property type="entry name" value="C1q"/>
    <property type="match status" value="1"/>
</dbReference>
<evidence type="ECO:0000256" key="1">
    <source>
        <dbReference type="ARBA" id="ARBA00004613"/>
    </source>
</evidence>